<evidence type="ECO:0000313" key="3">
    <source>
        <dbReference type="EMBL" id="OGD89054.1"/>
    </source>
</evidence>
<keyword evidence="2" id="KW-1133">Transmembrane helix</keyword>
<proteinExistence type="predicted"/>
<organism evidence="3 4">
    <name type="scientific">Candidatus Curtissbacteria bacterium RIFCSPHIGHO2_02_FULL_40_16b</name>
    <dbReference type="NCBI Taxonomy" id="1797714"/>
    <lineage>
        <taxon>Bacteria</taxon>
        <taxon>Candidatus Curtissiibacteriota</taxon>
    </lineage>
</organism>
<dbReference type="AlphaFoldDB" id="A0A1F5GB44"/>
<comment type="caution">
    <text evidence="3">The sequence shown here is derived from an EMBL/GenBank/DDBJ whole genome shotgun (WGS) entry which is preliminary data.</text>
</comment>
<feature type="transmembrane region" description="Helical" evidence="2">
    <location>
        <begin position="52"/>
        <end position="76"/>
    </location>
</feature>
<reference evidence="3 4" key="1">
    <citation type="journal article" date="2016" name="Nat. Commun.">
        <title>Thousands of microbial genomes shed light on interconnected biogeochemical processes in an aquifer system.</title>
        <authorList>
            <person name="Anantharaman K."/>
            <person name="Brown C.T."/>
            <person name="Hug L.A."/>
            <person name="Sharon I."/>
            <person name="Castelle C.J."/>
            <person name="Probst A.J."/>
            <person name="Thomas B.C."/>
            <person name="Singh A."/>
            <person name="Wilkins M.J."/>
            <person name="Karaoz U."/>
            <person name="Brodie E.L."/>
            <person name="Williams K.H."/>
            <person name="Hubbard S.S."/>
            <person name="Banfield J.F."/>
        </authorList>
    </citation>
    <scope>NUCLEOTIDE SEQUENCE [LARGE SCALE GENOMIC DNA]</scope>
</reference>
<feature type="compositionally biased region" description="Polar residues" evidence="1">
    <location>
        <begin position="85"/>
        <end position="96"/>
    </location>
</feature>
<dbReference type="Proteomes" id="UP000177369">
    <property type="component" value="Unassembled WGS sequence"/>
</dbReference>
<feature type="region of interest" description="Disordered" evidence="1">
    <location>
        <begin position="1"/>
        <end position="22"/>
    </location>
</feature>
<dbReference type="EMBL" id="MFBD01000013">
    <property type="protein sequence ID" value="OGD89054.1"/>
    <property type="molecule type" value="Genomic_DNA"/>
</dbReference>
<evidence type="ECO:0000313" key="4">
    <source>
        <dbReference type="Proteomes" id="UP000177369"/>
    </source>
</evidence>
<evidence type="ECO:0000256" key="2">
    <source>
        <dbReference type="SAM" id="Phobius"/>
    </source>
</evidence>
<protein>
    <submittedName>
        <fullName evidence="3">Uncharacterized protein</fullName>
    </submittedName>
</protein>
<keyword evidence="2" id="KW-0812">Transmembrane</keyword>
<feature type="region of interest" description="Disordered" evidence="1">
    <location>
        <begin position="82"/>
        <end position="108"/>
    </location>
</feature>
<sequence>MAENKDNVKPEGSGLPPVGASIKNAVPQASSVMKGSFQLDDKGKDKLPDKGWIHWALIIIPVLLLISIVVILYAFYLKPEPSKPAEQSSQVSQGTDSPPPDYVKASPLPIVSDEDEKGILEAYLAGKSQLWRDEFISKVSAEAALTIEEYEGADSENKLIAARELYAAVANPGADDRDPDWLNFIINFREKLEEEIGQSLY</sequence>
<keyword evidence="2" id="KW-0472">Membrane</keyword>
<dbReference type="STRING" id="1797714.A3D04_00795"/>
<evidence type="ECO:0000256" key="1">
    <source>
        <dbReference type="SAM" id="MobiDB-lite"/>
    </source>
</evidence>
<accession>A0A1F5GB44</accession>
<gene>
    <name evidence="3" type="ORF">A3D04_00795</name>
</gene>
<name>A0A1F5GB44_9BACT</name>